<dbReference type="CDD" id="cd00093">
    <property type="entry name" value="HTH_XRE"/>
    <property type="match status" value="1"/>
</dbReference>
<feature type="domain" description="HTH cro/C1-type" evidence="1">
    <location>
        <begin position="18"/>
        <end position="72"/>
    </location>
</feature>
<name>A0A8J4A473_9ACTN</name>
<dbReference type="PROSITE" id="PS50943">
    <property type="entry name" value="HTH_CROC1"/>
    <property type="match status" value="1"/>
</dbReference>
<dbReference type="SUPFAM" id="SSF47413">
    <property type="entry name" value="lambda repressor-like DNA-binding domains"/>
    <property type="match status" value="1"/>
</dbReference>
<dbReference type="InterPro" id="IPR010982">
    <property type="entry name" value="Lambda_DNA-bd_dom_sf"/>
</dbReference>
<evidence type="ECO:0000313" key="3">
    <source>
        <dbReference type="Proteomes" id="UP000635606"/>
    </source>
</evidence>
<dbReference type="InterPro" id="IPR001387">
    <property type="entry name" value="Cro/C1-type_HTH"/>
</dbReference>
<dbReference type="Pfam" id="PF13560">
    <property type="entry name" value="HTH_31"/>
    <property type="match status" value="1"/>
</dbReference>
<sequence length="277" mass="30822">MTHQVGPMVQRQRLRTDLQQVRLRLGLTQRQVAADLGWSVSKLLRVENGKVGVSRTDLKALLQCYGITDPEVVDGYVTMAAQGRKQRWSAYRDVLNPQFFKYLEYEGSASSIRQFQPHVIPGLLQTEAYARYLGRVASGTPVDVLDRQMEVRTARQDRLDEVRLDVVLDEAVIRRCLGAEPSVAAEQVAHLRELAARPAVSVRVVPFARGPYRGSSTPFILLGFPDPGDGDLLFRENGTDSVATRGDPRRTTRFAELFDELDAAAVPVVDLLPPSVP</sequence>
<dbReference type="RefSeq" id="WP_203934370.1">
    <property type="nucleotide sequence ID" value="NZ_BOPH01000140.1"/>
</dbReference>
<dbReference type="InterPro" id="IPR043917">
    <property type="entry name" value="DUF5753"/>
</dbReference>
<protein>
    <submittedName>
        <fullName evidence="2">Transcriptional regulator</fullName>
    </submittedName>
</protein>
<dbReference type="Gene3D" id="1.10.260.40">
    <property type="entry name" value="lambda repressor-like DNA-binding domains"/>
    <property type="match status" value="1"/>
</dbReference>
<accession>A0A8J4A473</accession>
<dbReference type="Proteomes" id="UP000635606">
    <property type="component" value="Unassembled WGS sequence"/>
</dbReference>
<gene>
    <name evidence="2" type="ORF">Voc01_094850</name>
</gene>
<dbReference type="AlphaFoldDB" id="A0A8J4A473"/>
<organism evidence="2 3">
    <name type="scientific">Virgisporangium ochraceum</name>
    <dbReference type="NCBI Taxonomy" id="65505"/>
    <lineage>
        <taxon>Bacteria</taxon>
        <taxon>Bacillati</taxon>
        <taxon>Actinomycetota</taxon>
        <taxon>Actinomycetes</taxon>
        <taxon>Micromonosporales</taxon>
        <taxon>Micromonosporaceae</taxon>
        <taxon>Virgisporangium</taxon>
    </lineage>
</organism>
<dbReference type="SMART" id="SM00530">
    <property type="entry name" value="HTH_XRE"/>
    <property type="match status" value="1"/>
</dbReference>
<evidence type="ECO:0000313" key="2">
    <source>
        <dbReference type="EMBL" id="GIJ74568.1"/>
    </source>
</evidence>
<reference evidence="2" key="1">
    <citation type="submission" date="2021-01" db="EMBL/GenBank/DDBJ databases">
        <title>Whole genome shotgun sequence of Virgisporangium ochraceum NBRC 16418.</title>
        <authorList>
            <person name="Komaki H."/>
            <person name="Tamura T."/>
        </authorList>
    </citation>
    <scope>NUCLEOTIDE SEQUENCE</scope>
    <source>
        <strain evidence="2">NBRC 16418</strain>
    </source>
</reference>
<comment type="caution">
    <text evidence="2">The sequence shown here is derived from an EMBL/GenBank/DDBJ whole genome shotgun (WGS) entry which is preliminary data.</text>
</comment>
<dbReference type="GO" id="GO:0003677">
    <property type="term" value="F:DNA binding"/>
    <property type="evidence" value="ECO:0007669"/>
    <property type="project" value="InterPro"/>
</dbReference>
<evidence type="ECO:0000259" key="1">
    <source>
        <dbReference type="PROSITE" id="PS50943"/>
    </source>
</evidence>
<dbReference type="EMBL" id="BOPH01000140">
    <property type="protein sequence ID" value="GIJ74568.1"/>
    <property type="molecule type" value="Genomic_DNA"/>
</dbReference>
<proteinExistence type="predicted"/>
<dbReference type="Pfam" id="PF19054">
    <property type="entry name" value="DUF5753"/>
    <property type="match status" value="1"/>
</dbReference>
<keyword evidence="3" id="KW-1185">Reference proteome</keyword>